<protein>
    <submittedName>
        <fullName evidence="2">F-box protein SKIP19</fullName>
    </submittedName>
</protein>
<comment type="caution">
    <text evidence="2">The sequence shown here is derived from an EMBL/GenBank/DDBJ whole genome shotgun (WGS) entry which is preliminary data.</text>
</comment>
<dbReference type="Gene3D" id="1.20.1280.50">
    <property type="match status" value="1"/>
</dbReference>
<dbReference type="CDD" id="cd22164">
    <property type="entry name" value="F-box_AtSKIP19-like"/>
    <property type="match status" value="1"/>
</dbReference>
<organism evidence="2 3">
    <name type="scientific">Hibiscus syriacus</name>
    <name type="common">Rose of Sharon</name>
    <dbReference type="NCBI Taxonomy" id="106335"/>
    <lineage>
        <taxon>Eukaryota</taxon>
        <taxon>Viridiplantae</taxon>
        <taxon>Streptophyta</taxon>
        <taxon>Embryophyta</taxon>
        <taxon>Tracheophyta</taxon>
        <taxon>Spermatophyta</taxon>
        <taxon>Magnoliopsida</taxon>
        <taxon>eudicotyledons</taxon>
        <taxon>Gunneridae</taxon>
        <taxon>Pentapetalae</taxon>
        <taxon>rosids</taxon>
        <taxon>malvids</taxon>
        <taxon>Malvales</taxon>
        <taxon>Malvaceae</taxon>
        <taxon>Malvoideae</taxon>
        <taxon>Hibiscus</taxon>
    </lineage>
</organism>
<dbReference type="PROSITE" id="PS50181">
    <property type="entry name" value="FBOX"/>
    <property type="match status" value="1"/>
</dbReference>
<evidence type="ECO:0000259" key="1">
    <source>
        <dbReference type="PROSITE" id="PS50181"/>
    </source>
</evidence>
<proteinExistence type="predicted"/>
<feature type="domain" description="F-box" evidence="1">
    <location>
        <begin position="34"/>
        <end position="81"/>
    </location>
</feature>
<dbReference type="InterPro" id="IPR001810">
    <property type="entry name" value="F-box_dom"/>
</dbReference>
<dbReference type="SUPFAM" id="SSF81383">
    <property type="entry name" value="F-box domain"/>
    <property type="match status" value="1"/>
</dbReference>
<sequence length="131" mass="14816">MNGSLNIQFIYRHSPNATLQQNPPKMSDAAETETCNWLELPPEVTALILSRPGAIEILNSAQNVCSQWRKICKDPSIWRSIDMRNSGDLHDKDYGLKKMCAHAVDRSCSGLLDINIEYFGTDELLSYISER</sequence>
<gene>
    <name evidence="2" type="ORF">F3Y22_tig00110500pilonHSYRG00141</name>
</gene>
<dbReference type="PANTHER" id="PTHR38926:SF2">
    <property type="entry name" value="F-BOX_LRR-REPEAT PROTEIN 21-RELATED"/>
    <property type="match status" value="1"/>
</dbReference>
<reference evidence="2" key="1">
    <citation type="submission" date="2019-09" db="EMBL/GenBank/DDBJ databases">
        <title>Draft genome information of white flower Hibiscus syriacus.</title>
        <authorList>
            <person name="Kim Y.-M."/>
        </authorList>
    </citation>
    <scope>NUCLEOTIDE SEQUENCE [LARGE SCALE GENOMIC DNA]</scope>
    <source>
        <strain evidence="2">YM2019G1</strain>
    </source>
</reference>
<dbReference type="PANTHER" id="PTHR38926">
    <property type="entry name" value="F-BOX DOMAIN CONTAINING PROTEIN, EXPRESSED"/>
    <property type="match status" value="1"/>
</dbReference>
<name>A0A6A3ADL5_HIBSY</name>
<dbReference type="EMBL" id="VEPZ02001011">
    <property type="protein sequence ID" value="KAE8702146.1"/>
    <property type="molecule type" value="Genomic_DNA"/>
</dbReference>
<dbReference type="InterPro" id="IPR036047">
    <property type="entry name" value="F-box-like_dom_sf"/>
</dbReference>
<evidence type="ECO:0000313" key="3">
    <source>
        <dbReference type="Proteomes" id="UP000436088"/>
    </source>
</evidence>
<dbReference type="AlphaFoldDB" id="A0A6A3ADL5"/>
<accession>A0A6A3ADL5</accession>
<evidence type="ECO:0000313" key="2">
    <source>
        <dbReference type="EMBL" id="KAE8702146.1"/>
    </source>
</evidence>
<keyword evidence="3" id="KW-1185">Reference proteome</keyword>
<dbReference type="Pfam" id="PF12937">
    <property type="entry name" value="F-box-like"/>
    <property type="match status" value="1"/>
</dbReference>
<dbReference type="Proteomes" id="UP000436088">
    <property type="component" value="Unassembled WGS sequence"/>
</dbReference>